<dbReference type="InterPro" id="IPR052718">
    <property type="entry name" value="NmrA-type_oxidoreductase"/>
</dbReference>
<proteinExistence type="predicted"/>
<dbReference type="Pfam" id="PF13460">
    <property type="entry name" value="NAD_binding_10"/>
    <property type="match status" value="1"/>
</dbReference>
<dbReference type="Gene3D" id="3.90.25.10">
    <property type="entry name" value="UDP-galactose 4-epimerase, domain 1"/>
    <property type="match status" value="1"/>
</dbReference>
<dbReference type="CDD" id="cd05269">
    <property type="entry name" value="TMR_SDR_a"/>
    <property type="match status" value="1"/>
</dbReference>
<keyword evidence="3" id="KW-1185">Reference proteome</keyword>
<name>A0A931FDI1_9ACTN</name>
<dbReference type="PANTHER" id="PTHR47129:SF1">
    <property type="entry name" value="NMRA-LIKE DOMAIN-CONTAINING PROTEIN"/>
    <property type="match status" value="1"/>
</dbReference>
<feature type="domain" description="NAD(P)-binding" evidence="1">
    <location>
        <begin position="7"/>
        <end position="186"/>
    </location>
</feature>
<reference evidence="2" key="1">
    <citation type="submission" date="2020-11" db="EMBL/GenBank/DDBJ databases">
        <title>Isolation and identification of active actinomycetes.</title>
        <authorList>
            <person name="Yu B."/>
        </authorList>
    </citation>
    <scope>NUCLEOTIDE SEQUENCE</scope>
    <source>
        <strain evidence="2">NEAU-YB345</strain>
    </source>
</reference>
<dbReference type="InterPro" id="IPR016040">
    <property type="entry name" value="NAD(P)-bd_dom"/>
</dbReference>
<protein>
    <submittedName>
        <fullName evidence="2">SDR family oxidoreductase</fullName>
    </submittedName>
</protein>
<dbReference type="Gene3D" id="3.40.50.720">
    <property type="entry name" value="NAD(P)-binding Rossmann-like Domain"/>
    <property type="match status" value="1"/>
</dbReference>
<accession>A0A931FDI1</accession>
<dbReference type="SUPFAM" id="SSF51735">
    <property type="entry name" value="NAD(P)-binding Rossmann-fold domains"/>
    <property type="match status" value="1"/>
</dbReference>
<organism evidence="2 3">
    <name type="scientific">Streptacidiphilus fuscans</name>
    <dbReference type="NCBI Taxonomy" id="2789292"/>
    <lineage>
        <taxon>Bacteria</taxon>
        <taxon>Bacillati</taxon>
        <taxon>Actinomycetota</taxon>
        <taxon>Actinomycetes</taxon>
        <taxon>Kitasatosporales</taxon>
        <taxon>Streptomycetaceae</taxon>
        <taxon>Streptacidiphilus</taxon>
    </lineage>
</organism>
<evidence type="ECO:0000259" key="1">
    <source>
        <dbReference type="Pfam" id="PF13460"/>
    </source>
</evidence>
<gene>
    <name evidence="2" type="ORF">I2501_00580</name>
</gene>
<dbReference type="PANTHER" id="PTHR47129">
    <property type="entry name" value="QUINONE OXIDOREDUCTASE 2"/>
    <property type="match status" value="1"/>
</dbReference>
<dbReference type="Proteomes" id="UP000657385">
    <property type="component" value="Unassembled WGS sequence"/>
</dbReference>
<comment type="caution">
    <text evidence="2">The sequence shown here is derived from an EMBL/GenBank/DDBJ whole genome shotgun (WGS) entry which is preliminary data.</text>
</comment>
<dbReference type="RefSeq" id="WP_196191730.1">
    <property type="nucleotide sequence ID" value="NZ_JADPRT010000001.1"/>
</dbReference>
<dbReference type="AlphaFoldDB" id="A0A931FDI1"/>
<sequence length="290" mass="30116">MTLVVTGATGNLGRLVVENLLDRGVPAADIIATGRSLDRRGALGDRGVQLRAADYADPATLRSAFAGAHRVLLVSGSEPGARVEQHRNAVEAAREAGVELLAYTSIVNADTSTMRLAEDHQATEALLRASGVPFVLLRNGWYTENYTDHLAAVLEHGALFGSAGEGRVNTAPRADYAAAAAAVLTTDGHAGKAYELGGDEAFTLAELAAEISAGSGTPVGYTDLPEADYVRALTGNGVPQVFAEILADADQGLRRGELATTSGDLARLIGRPTVPLKQALNSALNLARHA</sequence>
<evidence type="ECO:0000313" key="2">
    <source>
        <dbReference type="EMBL" id="MBF9066529.1"/>
    </source>
</evidence>
<dbReference type="EMBL" id="JADPRT010000001">
    <property type="protein sequence ID" value="MBF9066529.1"/>
    <property type="molecule type" value="Genomic_DNA"/>
</dbReference>
<dbReference type="InterPro" id="IPR036291">
    <property type="entry name" value="NAD(P)-bd_dom_sf"/>
</dbReference>
<evidence type="ECO:0000313" key="3">
    <source>
        <dbReference type="Proteomes" id="UP000657385"/>
    </source>
</evidence>